<proteinExistence type="predicted"/>
<dbReference type="EMBL" id="CM044701">
    <property type="protein sequence ID" value="KAI5680906.1"/>
    <property type="molecule type" value="Genomic_DNA"/>
</dbReference>
<evidence type="ECO:0000313" key="2">
    <source>
        <dbReference type="Proteomes" id="UP001060085"/>
    </source>
</evidence>
<evidence type="ECO:0000313" key="1">
    <source>
        <dbReference type="EMBL" id="KAI5680906.1"/>
    </source>
</evidence>
<sequence length="94" mass="10174">MRTGITVSWIADVNPCDTLIPSDVLITRVLQCLNNYSRTIPNTNSPLVPGPDEYQLYLEPSEPVRTVASHARDTAPLPATSQMEPEGGHNTGAT</sequence>
<keyword evidence="2" id="KW-1185">Reference proteome</keyword>
<protein>
    <submittedName>
        <fullName evidence="1">Uncharacterized protein</fullName>
    </submittedName>
</protein>
<gene>
    <name evidence="1" type="ORF">M9H77_02133</name>
</gene>
<name>A0ACC0C7Z4_CATRO</name>
<dbReference type="Proteomes" id="UP001060085">
    <property type="component" value="Linkage Group LG01"/>
</dbReference>
<comment type="caution">
    <text evidence="1">The sequence shown here is derived from an EMBL/GenBank/DDBJ whole genome shotgun (WGS) entry which is preliminary data.</text>
</comment>
<reference evidence="2" key="1">
    <citation type="journal article" date="2023" name="Nat. Plants">
        <title>Single-cell RNA sequencing provides a high-resolution roadmap for understanding the multicellular compartmentation of specialized metabolism.</title>
        <authorList>
            <person name="Sun S."/>
            <person name="Shen X."/>
            <person name="Li Y."/>
            <person name="Li Y."/>
            <person name="Wang S."/>
            <person name="Li R."/>
            <person name="Zhang H."/>
            <person name="Shen G."/>
            <person name="Guo B."/>
            <person name="Wei J."/>
            <person name="Xu J."/>
            <person name="St-Pierre B."/>
            <person name="Chen S."/>
            <person name="Sun C."/>
        </authorList>
    </citation>
    <scope>NUCLEOTIDE SEQUENCE [LARGE SCALE GENOMIC DNA]</scope>
</reference>
<accession>A0ACC0C7Z4</accession>
<organism evidence="1 2">
    <name type="scientific">Catharanthus roseus</name>
    <name type="common">Madagascar periwinkle</name>
    <name type="synonym">Vinca rosea</name>
    <dbReference type="NCBI Taxonomy" id="4058"/>
    <lineage>
        <taxon>Eukaryota</taxon>
        <taxon>Viridiplantae</taxon>
        <taxon>Streptophyta</taxon>
        <taxon>Embryophyta</taxon>
        <taxon>Tracheophyta</taxon>
        <taxon>Spermatophyta</taxon>
        <taxon>Magnoliopsida</taxon>
        <taxon>eudicotyledons</taxon>
        <taxon>Gunneridae</taxon>
        <taxon>Pentapetalae</taxon>
        <taxon>asterids</taxon>
        <taxon>lamiids</taxon>
        <taxon>Gentianales</taxon>
        <taxon>Apocynaceae</taxon>
        <taxon>Rauvolfioideae</taxon>
        <taxon>Vinceae</taxon>
        <taxon>Catharanthinae</taxon>
        <taxon>Catharanthus</taxon>
    </lineage>
</organism>